<name>A0A367YBT1_9ASCO</name>
<gene>
    <name evidence="2" type="ORF">Cantr_09669</name>
</gene>
<protein>
    <submittedName>
        <fullName evidence="2">Uncharacterized protein</fullName>
    </submittedName>
</protein>
<evidence type="ECO:0000313" key="3">
    <source>
        <dbReference type="Proteomes" id="UP000253472"/>
    </source>
</evidence>
<keyword evidence="3" id="KW-1185">Reference proteome</keyword>
<accession>A0A367YBT1</accession>
<evidence type="ECO:0000256" key="1">
    <source>
        <dbReference type="SAM" id="Coils"/>
    </source>
</evidence>
<reference evidence="2 3" key="1">
    <citation type="submission" date="2018-06" db="EMBL/GenBank/DDBJ databases">
        <title>Whole genome sequencing of Candida tropicalis (genome annotated by CSBL at Korea University).</title>
        <authorList>
            <person name="Ahn J."/>
        </authorList>
    </citation>
    <scope>NUCLEOTIDE SEQUENCE [LARGE SCALE GENOMIC DNA]</scope>
    <source>
        <strain evidence="2 3">ATCC 20962</strain>
    </source>
</reference>
<proteinExistence type="predicted"/>
<feature type="coiled-coil region" evidence="1">
    <location>
        <begin position="303"/>
        <end position="334"/>
    </location>
</feature>
<comment type="caution">
    <text evidence="2">The sequence shown here is derived from an EMBL/GenBank/DDBJ whole genome shotgun (WGS) entry which is preliminary data.</text>
</comment>
<dbReference type="Proteomes" id="UP000253472">
    <property type="component" value="Unassembled WGS sequence"/>
</dbReference>
<evidence type="ECO:0000313" key="2">
    <source>
        <dbReference type="EMBL" id="RCK63308.1"/>
    </source>
</evidence>
<organism evidence="2 3">
    <name type="scientific">Candida viswanathii</name>
    <dbReference type="NCBI Taxonomy" id="5486"/>
    <lineage>
        <taxon>Eukaryota</taxon>
        <taxon>Fungi</taxon>
        <taxon>Dikarya</taxon>
        <taxon>Ascomycota</taxon>
        <taxon>Saccharomycotina</taxon>
        <taxon>Pichiomycetes</taxon>
        <taxon>Debaryomycetaceae</taxon>
        <taxon>Candida/Lodderomyces clade</taxon>
        <taxon>Candida</taxon>
    </lineage>
</organism>
<keyword evidence="1" id="KW-0175">Coiled coil</keyword>
<dbReference type="AlphaFoldDB" id="A0A367YBT1"/>
<sequence length="336" mass="38226">MDPTIHQELSDECGTLLTLRKFLRPLNVLSNLRACDIANTEQLGELGGVIIKIGQMAHTGFSFKHDLPQSLALWYRWLTSLSRIIDLGKEIPHVRNATEGRSLEAVLEDDGTGEIEYGRYSSSTIQLLSEPKTHQFLYIPPASLSSSVSDKKVQEYITAMNIKGARWPVFFVTLESWREFKKVLPLIFCVLVETPAFNKVNTRPFRKEIMYQGDLVKSPDDVIVNTFNKSGIKSECDNVLLRFNMYKGAVSANMGKNIPGVICEHIWNTYVDHFKKHGSKLSDGVDFGSVLLHEVVRWHIKRCNLVRDELDALRQEVNEYCDAFEKEMNEVDERGG</sequence>
<dbReference type="EMBL" id="QLNQ01000024">
    <property type="protein sequence ID" value="RCK63308.1"/>
    <property type="molecule type" value="Genomic_DNA"/>
</dbReference>